<dbReference type="PANTHER" id="PTHR22749:SF6">
    <property type="entry name" value="RIBOFLAVIN KINASE"/>
    <property type="match status" value="1"/>
</dbReference>
<gene>
    <name evidence="9" type="ORF">RDWZM_001517</name>
</gene>
<proteinExistence type="predicted"/>
<evidence type="ECO:0000256" key="1">
    <source>
        <dbReference type="ARBA" id="ARBA00005201"/>
    </source>
</evidence>
<comment type="caution">
    <text evidence="9">The sequence shown here is derived from an EMBL/GenBank/DDBJ whole genome shotgun (WGS) entry which is preliminary data.</text>
</comment>
<dbReference type="GO" id="GO:0005524">
    <property type="term" value="F:ATP binding"/>
    <property type="evidence" value="ECO:0007669"/>
    <property type="project" value="UniProtKB-KW"/>
</dbReference>
<evidence type="ECO:0000256" key="4">
    <source>
        <dbReference type="ARBA" id="ARBA00022643"/>
    </source>
</evidence>
<dbReference type="InterPro" id="IPR015865">
    <property type="entry name" value="Riboflavin_kinase_bac/euk"/>
</dbReference>
<accession>A0A9Q0MED2</accession>
<evidence type="ECO:0000256" key="7">
    <source>
        <dbReference type="ARBA" id="ARBA00022840"/>
    </source>
</evidence>
<dbReference type="SUPFAM" id="SSF82114">
    <property type="entry name" value="Riboflavin kinase-like"/>
    <property type="match status" value="1"/>
</dbReference>
<dbReference type="OrthoDB" id="276388at2759"/>
<keyword evidence="4" id="KW-0288">FMN</keyword>
<name>A0A9Q0MED2_BLOTA</name>
<evidence type="ECO:0000256" key="2">
    <source>
        <dbReference type="ARBA" id="ARBA00012105"/>
    </source>
</evidence>
<dbReference type="Gene3D" id="2.40.30.30">
    <property type="entry name" value="Riboflavin kinase-like"/>
    <property type="match status" value="1"/>
</dbReference>
<dbReference type="Pfam" id="PF01687">
    <property type="entry name" value="Flavokinase"/>
    <property type="match status" value="1"/>
</dbReference>
<dbReference type="GO" id="GO:0005739">
    <property type="term" value="C:mitochondrion"/>
    <property type="evidence" value="ECO:0007669"/>
    <property type="project" value="TreeGrafter"/>
</dbReference>
<organism evidence="9 10">
    <name type="scientific">Blomia tropicalis</name>
    <name type="common">Mite</name>
    <dbReference type="NCBI Taxonomy" id="40697"/>
    <lineage>
        <taxon>Eukaryota</taxon>
        <taxon>Metazoa</taxon>
        <taxon>Ecdysozoa</taxon>
        <taxon>Arthropoda</taxon>
        <taxon>Chelicerata</taxon>
        <taxon>Arachnida</taxon>
        <taxon>Acari</taxon>
        <taxon>Acariformes</taxon>
        <taxon>Sarcoptiformes</taxon>
        <taxon>Astigmata</taxon>
        <taxon>Glycyphagoidea</taxon>
        <taxon>Echimyopodidae</taxon>
        <taxon>Blomia</taxon>
    </lineage>
</organism>
<dbReference type="GO" id="GO:0008531">
    <property type="term" value="F:riboflavin kinase activity"/>
    <property type="evidence" value="ECO:0007669"/>
    <property type="project" value="UniProtKB-EC"/>
</dbReference>
<dbReference type="EMBL" id="JAPWDV010000001">
    <property type="protein sequence ID" value="KAJ6222972.1"/>
    <property type="molecule type" value="Genomic_DNA"/>
</dbReference>
<dbReference type="AlphaFoldDB" id="A0A9Q0MED2"/>
<keyword evidence="7" id="KW-0067">ATP-binding</keyword>
<reference evidence="9" key="1">
    <citation type="submission" date="2022-12" db="EMBL/GenBank/DDBJ databases">
        <title>Genome assemblies of Blomia tropicalis.</title>
        <authorList>
            <person name="Cui Y."/>
        </authorList>
    </citation>
    <scope>NUCLEOTIDE SEQUENCE</scope>
    <source>
        <tissue evidence="9">Adult mites</tissue>
    </source>
</reference>
<keyword evidence="3" id="KW-0285">Flavoprotein</keyword>
<evidence type="ECO:0000313" key="10">
    <source>
        <dbReference type="Proteomes" id="UP001142055"/>
    </source>
</evidence>
<evidence type="ECO:0000259" key="8">
    <source>
        <dbReference type="SMART" id="SM00904"/>
    </source>
</evidence>
<feature type="domain" description="Riboflavin kinase" evidence="8">
    <location>
        <begin position="4"/>
        <end position="164"/>
    </location>
</feature>
<dbReference type="SMART" id="SM00904">
    <property type="entry name" value="Flavokinase"/>
    <property type="match status" value="1"/>
</dbReference>
<evidence type="ECO:0000313" key="9">
    <source>
        <dbReference type="EMBL" id="KAJ6222972.1"/>
    </source>
</evidence>
<dbReference type="InterPro" id="IPR023468">
    <property type="entry name" value="Riboflavin_kinase"/>
</dbReference>
<dbReference type="EC" id="2.7.1.26" evidence="2"/>
<evidence type="ECO:0000256" key="3">
    <source>
        <dbReference type="ARBA" id="ARBA00022630"/>
    </source>
</evidence>
<sequence>MQHRLVNAVYVASQVVKGFGRGSKELGVPTANLEDDVVHGLTLDDGIYYGFCQLLHPPNFEATKEFKSSQNNNENENQCTVVLDSSPKNPIYPMVCSLGWNPQYNNKTRTLEVHILHDFGYDFYGSLIRVAICGFIRPEKRFESLKALIETIHEDIRFAINALDQPMKNWTHIVTNRFFYV</sequence>
<keyword evidence="5" id="KW-0808">Transferase</keyword>
<dbReference type="PANTHER" id="PTHR22749">
    <property type="entry name" value="RIBOFLAVIN KINASE/FMN ADENYLYLTRANSFERASE"/>
    <property type="match status" value="1"/>
</dbReference>
<keyword evidence="6" id="KW-0547">Nucleotide-binding</keyword>
<dbReference type="GO" id="GO:0009398">
    <property type="term" value="P:FMN biosynthetic process"/>
    <property type="evidence" value="ECO:0007669"/>
    <property type="project" value="TreeGrafter"/>
</dbReference>
<dbReference type="GO" id="GO:0009231">
    <property type="term" value="P:riboflavin biosynthetic process"/>
    <property type="evidence" value="ECO:0007669"/>
    <property type="project" value="InterPro"/>
</dbReference>
<evidence type="ECO:0000256" key="6">
    <source>
        <dbReference type="ARBA" id="ARBA00022741"/>
    </source>
</evidence>
<dbReference type="Proteomes" id="UP001142055">
    <property type="component" value="Chromosome 1"/>
</dbReference>
<evidence type="ECO:0000256" key="5">
    <source>
        <dbReference type="ARBA" id="ARBA00022679"/>
    </source>
</evidence>
<comment type="pathway">
    <text evidence="1">Cofactor biosynthesis; FMN biosynthesis; FMN from riboflavin (ATP route): step 1/1.</text>
</comment>
<keyword evidence="10" id="KW-1185">Reference proteome</keyword>
<dbReference type="OMA" id="FDCEVAR"/>
<dbReference type="InterPro" id="IPR023465">
    <property type="entry name" value="Riboflavin_kinase_dom_sf"/>
</dbReference>
<protein>
    <recommendedName>
        <fullName evidence="2">riboflavin kinase</fullName>
        <ecNumber evidence="2">2.7.1.26</ecNumber>
    </recommendedName>
</protein>